<dbReference type="Gene3D" id="3.40.50.1820">
    <property type="entry name" value="alpha/beta hydrolase"/>
    <property type="match status" value="1"/>
</dbReference>
<evidence type="ECO:0000313" key="2">
    <source>
        <dbReference type="Proteomes" id="UP000562929"/>
    </source>
</evidence>
<dbReference type="AlphaFoldDB" id="A0A8H4Q4S2"/>
<organism evidence="1 2">
    <name type="scientific">Ophiocordyceps camponoti-floridani</name>
    <dbReference type="NCBI Taxonomy" id="2030778"/>
    <lineage>
        <taxon>Eukaryota</taxon>
        <taxon>Fungi</taxon>
        <taxon>Dikarya</taxon>
        <taxon>Ascomycota</taxon>
        <taxon>Pezizomycotina</taxon>
        <taxon>Sordariomycetes</taxon>
        <taxon>Hypocreomycetidae</taxon>
        <taxon>Hypocreales</taxon>
        <taxon>Ophiocordycipitaceae</taxon>
        <taxon>Ophiocordyceps</taxon>
    </lineage>
</organism>
<reference evidence="1 2" key="1">
    <citation type="journal article" date="2020" name="G3 (Bethesda)">
        <title>Genetic Underpinnings of Host Manipulation by Ophiocordyceps as Revealed by Comparative Transcriptomics.</title>
        <authorList>
            <person name="Will I."/>
            <person name="Das B."/>
            <person name="Trinh T."/>
            <person name="Brachmann A."/>
            <person name="Ohm R.A."/>
            <person name="de Bekker C."/>
        </authorList>
    </citation>
    <scope>NUCLEOTIDE SEQUENCE [LARGE SCALE GENOMIC DNA]</scope>
    <source>
        <strain evidence="1 2">EC05</strain>
    </source>
</reference>
<dbReference type="EMBL" id="JAACLJ010000005">
    <property type="protein sequence ID" value="KAF4585628.1"/>
    <property type="molecule type" value="Genomic_DNA"/>
</dbReference>
<proteinExistence type="predicted"/>
<gene>
    <name evidence="1" type="ORF">GQ602_004933</name>
</gene>
<dbReference type="SUPFAM" id="SSF53474">
    <property type="entry name" value="alpha/beta-Hydrolases"/>
    <property type="match status" value="1"/>
</dbReference>
<protein>
    <submittedName>
        <fullName evidence="1">Catalytic protein</fullName>
    </submittedName>
</protein>
<sequence length="382" mass="40786">MRKTVILCFIHGFKGDEKTFGENLRFTEDLRAAVAQKLPRVDVRVLVYPTYETRGDLGECVSRFRSWLEDKVIDIEVAAGTKSPTVEPSVRTVLVGHSMGGIVAAETVIGLASDKAIYSEDGIDKASSSSSLNGLMFPYVQGVLALDTPFLGISPGVVAHGAEEHYQNAASAVSQISGLSDVFWGASSQKASAQKALTTTSATSTEGGWARWGKMAMYAGAAGAVAAGGAAAWMNREQLSSGWTWASSHLEFVGCLGRPEQLKKRVACMVQTADELSVGFANLYTRLGKGASSATGISVAGTVLGRERTFCNLPKAMRAGYWAEAVNEVAADEARAHMNMFEPDKNPGYETLTGDAAGLIEGWFRNEWYEGGEGEADELLEL</sequence>
<dbReference type="Proteomes" id="UP000562929">
    <property type="component" value="Unassembled WGS sequence"/>
</dbReference>
<accession>A0A8H4Q4S2</accession>
<dbReference type="OrthoDB" id="442243at2759"/>
<evidence type="ECO:0000313" key="1">
    <source>
        <dbReference type="EMBL" id="KAF4585628.1"/>
    </source>
</evidence>
<dbReference type="PANTHER" id="PTHR47842:SF1">
    <property type="entry name" value="DUF676 DOMAIN-CONTAINING PROTEIN"/>
    <property type="match status" value="1"/>
</dbReference>
<dbReference type="PANTHER" id="PTHR47842">
    <property type="entry name" value="EXPRESSED PROTEIN"/>
    <property type="match status" value="1"/>
</dbReference>
<keyword evidence="2" id="KW-1185">Reference proteome</keyword>
<comment type="caution">
    <text evidence="1">The sequence shown here is derived from an EMBL/GenBank/DDBJ whole genome shotgun (WGS) entry which is preliminary data.</text>
</comment>
<dbReference type="InterPro" id="IPR029058">
    <property type="entry name" value="AB_hydrolase_fold"/>
</dbReference>
<name>A0A8H4Q4S2_9HYPO</name>